<evidence type="ECO:0000256" key="2">
    <source>
        <dbReference type="ARBA" id="ARBA00007193"/>
    </source>
</evidence>
<keyword evidence="16" id="KW-1185">Reference proteome</keyword>
<dbReference type="InterPro" id="IPR004726">
    <property type="entry name" value="Deg-1"/>
</dbReference>
<keyword evidence="9 15" id="KW-0472">Membrane</keyword>
<keyword evidence="3 13" id="KW-0813">Transport</keyword>
<dbReference type="Proteomes" id="UP000492821">
    <property type="component" value="Unassembled WGS sequence"/>
</dbReference>
<dbReference type="InterPro" id="IPR001873">
    <property type="entry name" value="ENaC"/>
</dbReference>
<proteinExistence type="inferred from homology"/>
<comment type="similarity">
    <text evidence="2 13">Belongs to the amiloride-sensitive sodium channel (TC 1.A.6) family.</text>
</comment>
<dbReference type="FunFam" id="1.10.287.770:FF:000001">
    <property type="entry name" value="Acid-sensing ion channel subunit 1"/>
    <property type="match status" value="1"/>
</dbReference>
<evidence type="ECO:0000256" key="10">
    <source>
        <dbReference type="ARBA" id="ARBA00023180"/>
    </source>
</evidence>
<dbReference type="PANTHER" id="PTHR11690">
    <property type="entry name" value="AMILORIDE-SENSITIVE SODIUM CHANNEL-RELATED"/>
    <property type="match status" value="1"/>
</dbReference>
<dbReference type="GO" id="GO:0005886">
    <property type="term" value="C:plasma membrane"/>
    <property type="evidence" value="ECO:0007669"/>
    <property type="project" value="TreeGrafter"/>
</dbReference>
<evidence type="ECO:0000256" key="9">
    <source>
        <dbReference type="ARBA" id="ARBA00023136"/>
    </source>
</evidence>
<evidence type="ECO:0000256" key="7">
    <source>
        <dbReference type="ARBA" id="ARBA00023053"/>
    </source>
</evidence>
<sequence length="796" mass="89752">MLASPANTATTCSTVPSTASPTSSERSDHSPNVARKPKISIQEPSEGSRWSQNHHRRSSSPWGGPEKDEGFSLKVPDISSMPKQVQRGDDLRRRSSGEKPGISRRPSFVDLSKSTISKVGKTMKTTANREADDIKDEVFRFSRTTTAHGVPMLWWLLLTIAAIILFISQCILVHDKYSRKDKIVSVELQFEQAKFPAVTVCNLNPFKHHLAKKVPEIGETLDAFHQAVVYSKESADHYDAPKDRRRRSPGGFRYVQYEPIMSDCQCTKTGDCVQKDSIPKDNASLCICNFDRQDSTAWPCFHISNWIEAVCPECNDIGYCNLPETNGTVTELPCLCQGDSYCLLRPERIKRVWEIRGTAIPDETSPFRADFLAQLKELGYENMTDEVAITTKTKEKMILTMASLPVHRRIALSYGKAEFIRMCSFNGQQCDIINDFKLHVDPTFGNCYTFNADAKAPKESSRAGPSYGLRLMVYINASDYLPTTEAMGVRIVIHDQTELPFPEAFGYSAPVGALSSFGLSMREVKRLSAPYGDCVTDNEPLPSNYIYPKYTYEPEGCYKSCYQQRIIRRCGCADPRYPTADNETELCDSLDTGERNCLISEAIKFTKKNTCQCKHRCSRNVYSTTYSSAKIAQGAFRNNCKGKNKDGCFEYDGNNAAMFEIYYEQMNYEKLTERESYLFVNLISDIGGQAGLWLGASVLTLIEVVMFVLRLLFRCRHNKNDKSQFSASDLLEEGRNNTYDQRNPSMAQTPIIRKRASFSGESNKSNQSFDDTFPKSSHSNLYDVDKNSANYYENPA</sequence>
<evidence type="ECO:0000256" key="6">
    <source>
        <dbReference type="ARBA" id="ARBA00022989"/>
    </source>
</evidence>
<keyword evidence="12 13" id="KW-0407">Ion channel</keyword>
<feature type="region of interest" description="Disordered" evidence="14">
    <location>
        <begin position="1"/>
        <end position="107"/>
    </location>
</feature>
<reference evidence="17" key="2">
    <citation type="submission" date="2020-10" db="UniProtKB">
        <authorList>
            <consortium name="WormBaseParasite"/>
        </authorList>
    </citation>
    <scope>IDENTIFICATION</scope>
</reference>
<dbReference type="PANTHER" id="PTHR11690:SF248">
    <property type="entry name" value="PICKPOCKET 17, ISOFORM A"/>
    <property type="match status" value="1"/>
</dbReference>
<dbReference type="AlphaFoldDB" id="A0A7E4VU26"/>
<dbReference type="Gene3D" id="2.60.470.10">
    <property type="entry name" value="Acid-sensing ion channels like domains"/>
    <property type="match status" value="1"/>
</dbReference>
<dbReference type="NCBIfam" id="TIGR00867">
    <property type="entry name" value="deg-1"/>
    <property type="match status" value="1"/>
</dbReference>
<evidence type="ECO:0000256" key="5">
    <source>
        <dbReference type="ARBA" id="ARBA00022692"/>
    </source>
</evidence>
<feature type="region of interest" description="Disordered" evidence="14">
    <location>
        <begin position="757"/>
        <end position="796"/>
    </location>
</feature>
<dbReference type="Gene3D" id="1.10.287.770">
    <property type="entry name" value="YojJ-like"/>
    <property type="match status" value="1"/>
</dbReference>
<evidence type="ECO:0000256" key="13">
    <source>
        <dbReference type="RuleBase" id="RU000679"/>
    </source>
</evidence>
<evidence type="ECO:0000256" key="12">
    <source>
        <dbReference type="ARBA" id="ARBA00023303"/>
    </source>
</evidence>
<evidence type="ECO:0000256" key="11">
    <source>
        <dbReference type="ARBA" id="ARBA00023201"/>
    </source>
</evidence>
<evidence type="ECO:0000313" key="16">
    <source>
        <dbReference type="Proteomes" id="UP000492821"/>
    </source>
</evidence>
<dbReference type="GO" id="GO:0015280">
    <property type="term" value="F:ligand-gated sodium channel activity"/>
    <property type="evidence" value="ECO:0007669"/>
    <property type="project" value="TreeGrafter"/>
</dbReference>
<keyword evidence="4 13" id="KW-0894">Sodium channel</keyword>
<comment type="subcellular location">
    <subcellularLocation>
        <location evidence="1">Membrane</location>
        <topology evidence="1">Multi-pass membrane protein</topology>
    </subcellularLocation>
</comment>
<feature type="compositionally biased region" description="Low complexity" evidence="14">
    <location>
        <begin position="8"/>
        <end position="24"/>
    </location>
</feature>
<evidence type="ECO:0000256" key="15">
    <source>
        <dbReference type="SAM" id="Phobius"/>
    </source>
</evidence>
<reference evidence="16" key="1">
    <citation type="journal article" date="2013" name="Genetics">
        <title>The draft genome and transcriptome of Panagrellus redivivus are shaped by the harsh demands of a free-living lifestyle.</title>
        <authorList>
            <person name="Srinivasan J."/>
            <person name="Dillman A.R."/>
            <person name="Macchietto M.G."/>
            <person name="Heikkinen L."/>
            <person name="Lakso M."/>
            <person name="Fracchia K.M."/>
            <person name="Antoshechkin I."/>
            <person name="Mortazavi A."/>
            <person name="Wong G."/>
            <person name="Sternberg P.W."/>
        </authorList>
    </citation>
    <scope>NUCLEOTIDE SEQUENCE [LARGE SCALE GENOMIC DNA]</scope>
    <source>
        <strain evidence="16">MT8872</strain>
    </source>
</reference>
<dbReference type="InterPro" id="IPR020903">
    <property type="entry name" value="ENaC_CS"/>
</dbReference>
<evidence type="ECO:0000256" key="3">
    <source>
        <dbReference type="ARBA" id="ARBA00022448"/>
    </source>
</evidence>
<protein>
    <submittedName>
        <fullName evidence="17">Degenerin unc-8</fullName>
    </submittedName>
</protein>
<feature type="compositionally biased region" description="Polar residues" evidence="14">
    <location>
        <begin position="787"/>
        <end position="796"/>
    </location>
</feature>
<dbReference type="WBParaSite" id="Pan_g3224.t1">
    <property type="protein sequence ID" value="Pan_g3224.t1"/>
    <property type="gene ID" value="Pan_g3224"/>
</dbReference>
<feature type="transmembrane region" description="Helical" evidence="15">
    <location>
        <begin position="690"/>
        <end position="713"/>
    </location>
</feature>
<dbReference type="PRINTS" id="PR01078">
    <property type="entry name" value="AMINACHANNEL"/>
</dbReference>
<evidence type="ECO:0000313" key="17">
    <source>
        <dbReference type="WBParaSite" id="Pan_g3224.t1"/>
    </source>
</evidence>
<dbReference type="Pfam" id="PF00858">
    <property type="entry name" value="ASC"/>
    <property type="match status" value="1"/>
</dbReference>
<feature type="compositionally biased region" description="Polar residues" evidence="14">
    <location>
        <begin position="759"/>
        <end position="780"/>
    </location>
</feature>
<keyword evidence="8 13" id="KW-0406">Ion transport</keyword>
<organism evidence="16 17">
    <name type="scientific">Panagrellus redivivus</name>
    <name type="common">Microworm</name>
    <dbReference type="NCBI Taxonomy" id="6233"/>
    <lineage>
        <taxon>Eukaryota</taxon>
        <taxon>Metazoa</taxon>
        <taxon>Ecdysozoa</taxon>
        <taxon>Nematoda</taxon>
        <taxon>Chromadorea</taxon>
        <taxon>Rhabditida</taxon>
        <taxon>Tylenchina</taxon>
        <taxon>Panagrolaimomorpha</taxon>
        <taxon>Panagrolaimoidea</taxon>
        <taxon>Panagrolaimidae</taxon>
        <taxon>Panagrellus</taxon>
    </lineage>
</organism>
<keyword evidence="5 13" id="KW-0812">Transmembrane</keyword>
<name>A0A7E4VU26_PANRE</name>
<keyword evidence="7" id="KW-0915">Sodium</keyword>
<evidence type="ECO:0000256" key="4">
    <source>
        <dbReference type="ARBA" id="ARBA00022461"/>
    </source>
</evidence>
<dbReference type="PROSITE" id="PS01206">
    <property type="entry name" value="ASC"/>
    <property type="match status" value="1"/>
</dbReference>
<keyword evidence="6 15" id="KW-1133">Transmembrane helix</keyword>
<evidence type="ECO:0000256" key="14">
    <source>
        <dbReference type="SAM" id="MobiDB-lite"/>
    </source>
</evidence>
<evidence type="ECO:0000256" key="8">
    <source>
        <dbReference type="ARBA" id="ARBA00023065"/>
    </source>
</evidence>
<accession>A0A7E4VU26</accession>
<feature type="compositionally biased region" description="Basic and acidic residues" evidence="14">
    <location>
        <begin position="86"/>
        <end position="97"/>
    </location>
</feature>
<keyword evidence="10" id="KW-0325">Glycoprotein</keyword>
<evidence type="ECO:0000256" key="1">
    <source>
        <dbReference type="ARBA" id="ARBA00004141"/>
    </source>
</evidence>
<feature type="compositionally biased region" description="Polar residues" evidence="14">
    <location>
        <begin position="42"/>
        <end position="51"/>
    </location>
</feature>
<keyword evidence="11 13" id="KW-0739">Sodium transport</keyword>
<feature type="transmembrane region" description="Helical" evidence="15">
    <location>
        <begin position="153"/>
        <end position="174"/>
    </location>
</feature>